<dbReference type="Pfam" id="PF13560">
    <property type="entry name" value="HTH_31"/>
    <property type="match status" value="1"/>
</dbReference>
<sequence>MAQSNGPSVRQRRVARMLRNWRKARGKNLDEVAGALRWSESKLSRYERAKVNAGPAEIIALAAILGVDDATRDKAVHLAVAASEGISPWGTYSPDALRGSFRDYLEDEFEATQVRTVEMVLITGLLQTEAYAEELVRVWEPDLTDEIVAERRQLRRDRQARLDASRGPLRLHSILFEPSLKLPIGGADVMREQLEHLLKRARLPNVTLQVLPEAVGAFPGIGTSYHLVTFEEDEPGAVYLEHLMDGVHIEEEDDLKAYTLNFGRLSSMALSPDKSARRIQEIIRAWR</sequence>
<dbReference type="Proteomes" id="UP000637578">
    <property type="component" value="Unassembled WGS sequence"/>
</dbReference>
<comment type="caution">
    <text evidence="2">The sequence shown here is derived from an EMBL/GenBank/DDBJ whole genome shotgun (WGS) entry which is preliminary data.</text>
</comment>
<name>A0A8J3CAU7_9PSEU</name>
<evidence type="ECO:0000313" key="3">
    <source>
        <dbReference type="Proteomes" id="UP000637578"/>
    </source>
</evidence>
<evidence type="ECO:0000259" key="1">
    <source>
        <dbReference type="PROSITE" id="PS50943"/>
    </source>
</evidence>
<accession>A0A8J3CAU7</accession>
<dbReference type="EMBL" id="BMMK01000002">
    <property type="protein sequence ID" value="GGM39238.1"/>
    <property type="molecule type" value="Genomic_DNA"/>
</dbReference>
<dbReference type="InterPro" id="IPR001387">
    <property type="entry name" value="Cro/C1-type_HTH"/>
</dbReference>
<dbReference type="InterPro" id="IPR043917">
    <property type="entry name" value="DUF5753"/>
</dbReference>
<protein>
    <submittedName>
        <fullName evidence="2">Transcriptional regulator</fullName>
    </submittedName>
</protein>
<organism evidence="2 3">
    <name type="scientific">Longimycelium tulufanense</name>
    <dbReference type="NCBI Taxonomy" id="907463"/>
    <lineage>
        <taxon>Bacteria</taxon>
        <taxon>Bacillati</taxon>
        <taxon>Actinomycetota</taxon>
        <taxon>Actinomycetes</taxon>
        <taxon>Pseudonocardiales</taxon>
        <taxon>Pseudonocardiaceae</taxon>
        <taxon>Longimycelium</taxon>
    </lineage>
</organism>
<dbReference type="AlphaFoldDB" id="A0A8J3CAU7"/>
<gene>
    <name evidence="2" type="ORF">GCM10012275_07680</name>
</gene>
<dbReference type="PROSITE" id="PS50943">
    <property type="entry name" value="HTH_CROC1"/>
    <property type="match status" value="1"/>
</dbReference>
<dbReference type="Pfam" id="PF19054">
    <property type="entry name" value="DUF5753"/>
    <property type="match status" value="1"/>
</dbReference>
<feature type="domain" description="HTH cro/C1-type" evidence="1">
    <location>
        <begin position="18"/>
        <end position="72"/>
    </location>
</feature>
<dbReference type="SUPFAM" id="SSF47413">
    <property type="entry name" value="lambda repressor-like DNA-binding domains"/>
    <property type="match status" value="1"/>
</dbReference>
<dbReference type="Gene3D" id="1.10.260.40">
    <property type="entry name" value="lambda repressor-like DNA-binding domains"/>
    <property type="match status" value="1"/>
</dbReference>
<dbReference type="SMART" id="SM00530">
    <property type="entry name" value="HTH_XRE"/>
    <property type="match status" value="1"/>
</dbReference>
<dbReference type="RefSeq" id="WP_189053872.1">
    <property type="nucleotide sequence ID" value="NZ_BMMK01000002.1"/>
</dbReference>
<reference evidence="2" key="1">
    <citation type="journal article" date="2014" name="Int. J. Syst. Evol. Microbiol.">
        <title>Complete genome sequence of Corynebacterium casei LMG S-19264T (=DSM 44701T), isolated from a smear-ripened cheese.</title>
        <authorList>
            <consortium name="US DOE Joint Genome Institute (JGI-PGF)"/>
            <person name="Walter F."/>
            <person name="Albersmeier A."/>
            <person name="Kalinowski J."/>
            <person name="Ruckert C."/>
        </authorList>
    </citation>
    <scope>NUCLEOTIDE SEQUENCE</scope>
    <source>
        <strain evidence="2">CGMCC 4.5737</strain>
    </source>
</reference>
<dbReference type="GO" id="GO:0003677">
    <property type="term" value="F:DNA binding"/>
    <property type="evidence" value="ECO:0007669"/>
    <property type="project" value="InterPro"/>
</dbReference>
<dbReference type="CDD" id="cd00093">
    <property type="entry name" value="HTH_XRE"/>
    <property type="match status" value="1"/>
</dbReference>
<dbReference type="InterPro" id="IPR010982">
    <property type="entry name" value="Lambda_DNA-bd_dom_sf"/>
</dbReference>
<keyword evidence="3" id="KW-1185">Reference proteome</keyword>
<proteinExistence type="predicted"/>
<evidence type="ECO:0000313" key="2">
    <source>
        <dbReference type="EMBL" id="GGM39238.1"/>
    </source>
</evidence>
<reference evidence="2" key="2">
    <citation type="submission" date="2020-09" db="EMBL/GenBank/DDBJ databases">
        <authorList>
            <person name="Sun Q."/>
            <person name="Zhou Y."/>
        </authorList>
    </citation>
    <scope>NUCLEOTIDE SEQUENCE</scope>
    <source>
        <strain evidence="2">CGMCC 4.5737</strain>
    </source>
</reference>